<evidence type="ECO:0000313" key="2">
    <source>
        <dbReference type="EMBL" id="ARX87683.1"/>
    </source>
</evidence>
<dbReference type="GO" id="GO:0045892">
    <property type="term" value="P:negative regulation of DNA-templated transcription"/>
    <property type="evidence" value="ECO:0007669"/>
    <property type="project" value="InterPro"/>
</dbReference>
<dbReference type="EMBL" id="CP021748">
    <property type="protein sequence ID" value="ARX87683.1"/>
    <property type="molecule type" value="Genomic_DNA"/>
</dbReference>
<dbReference type="AlphaFoldDB" id="A0A1Z1WMN5"/>
<evidence type="ECO:0000259" key="1">
    <source>
        <dbReference type="Pfam" id="PF07022"/>
    </source>
</evidence>
<dbReference type="GO" id="GO:0003677">
    <property type="term" value="F:DNA binding"/>
    <property type="evidence" value="ECO:0007669"/>
    <property type="project" value="InterPro"/>
</dbReference>
<accession>A0A1Z1WMN5</accession>
<dbReference type="Pfam" id="PF07022">
    <property type="entry name" value="Phage_CI_repr"/>
    <property type="match status" value="1"/>
</dbReference>
<reference evidence="2 3" key="1">
    <citation type="submission" date="2017-05" db="EMBL/GenBank/DDBJ databases">
        <title>Streptomyces alboflavus Genome sequencing and assembly.</title>
        <authorList>
            <person name="Wang Y."/>
            <person name="Du B."/>
            <person name="Ding Y."/>
            <person name="Liu H."/>
            <person name="Hou Q."/>
            <person name="Liu K."/>
            <person name="Wang C."/>
            <person name="Yao L."/>
        </authorList>
    </citation>
    <scope>NUCLEOTIDE SEQUENCE [LARGE SCALE GENOMIC DNA]</scope>
    <source>
        <strain evidence="2 3">MDJK44</strain>
    </source>
</reference>
<sequence>MRLMDQALETDGIPASLLRQIPLAEIKAGARAALAKQEDRAMNDPYPVPARCRTEEDYTLLVAELARMRATGTTAPQGELASRLGIGKATMSERIKRSKELGLWDGQRLTEKASAVLTQWHQDQEGN</sequence>
<feature type="domain" description="Bacteriophage CI repressor N-terminal" evidence="1">
    <location>
        <begin position="68"/>
        <end position="99"/>
    </location>
</feature>
<name>A0A1Z1WMN5_9ACTN</name>
<protein>
    <recommendedName>
        <fullName evidence="1">Bacteriophage CI repressor N-terminal domain-containing protein</fullName>
    </recommendedName>
</protein>
<gene>
    <name evidence="2" type="ORF">SMD44_07165</name>
</gene>
<dbReference type="KEGG" id="salf:SMD44_07165"/>
<organism evidence="2 3">
    <name type="scientific">Streptomyces alboflavus</name>
    <dbReference type="NCBI Taxonomy" id="67267"/>
    <lineage>
        <taxon>Bacteria</taxon>
        <taxon>Bacillati</taxon>
        <taxon>Actinomycetota</taxon>
        <taxon>Actinomycetes</taxon>
        <taxon>Kitasatosporales</taxon>
        <taxon>Streptomycetaceae</taxon>
        <taxon>Streptomyces</taxon>
    </lineage>
</organism>
<dbReference type="InterPro" id="IPR010744">
    <property type="entry name" value="Phage_CI_N"/>
</dbReference>
<keyword evidence="3" id="KW-1185">Reference proteome</keyword>
<evidence type="ECO:0000313" key="3">
    <source>
        <dbReference type="Proteomes" id="UP000195880"/>
    </source>
</evidence>
<proteinExistence type="predicted"/>
<dbReference type="Proteomes" id="UP000195880">
    <property type="component" value="Chromosome"/>
</dbReference>